<dbReference type="AlphaFoldDB" id="A0A2N5DLH5"/>
<protein>
    <recommendedName>
        <fullName evidence="3">Antifreeze protein</fullName>
    </recommendedName>
</protein>
<sequence>MEASTVIGLRTMVLAGGGAKAQAEAVRMTTEKMAAAADIGLKFWTGGLPQAPDAATRAVVKHYRAKVRANRKRLGGGR</sequence>
<dbReference type="OrthoDB" id="7432973at2"/>
<reference evidence="1 2" key="1">
    <citation type="submission" date="2017-12" db="EMBL/GenBank/DDBJ databases">
        <title>The genome sequence of Caulobacter sp. 410.</title>
        <authorList>
            <person name="Gao J."/>
            <person name="Mao X."/>
            <person name="Sun J."/>
        </authorList>
    </citation>
    <scope>NUCLEOTIDE SEQUENCE [LARGE SCALE GENOMIC DNA]</scope>
    <source>
        <strain evidence="1 2">410</strain>
    </source>
</reference>
<accession>A0A2N5DLH5</accession>
<evidence type="ECO:0000313" key="2">
    <source>
        <dbReference type="Proteomes" id="UP000234479"/>
    </source>
</evidence>
<dbReference type="EMBL" id="PJRS01000017">
    <property type="protein sequence ID" value="PLR26909.1"/>
    <property type="molecule type" value="Genomic_DNA"/>
</dbReference>
<evidence type="ECO:0000313" key="1">
    <source>
        <dbReference type="EMBL" id="PLR26909.1"/>
    </source>
</evidence>
<evidence type="ECO:0008006" key="3">
    <source>
        <dbReference type="Google" id="ProtNLM"/>
    </source>
</evidence>
<gene>
    <name evidence="1" type="ORF">SGCZBJ_09040</name>
</gene>
<dbReference type="Proteomes" id="UP000234479">
    <property type="component" value="Unassembled WGS sequence"/>
</dbReference>
<comment type="caution">
    <text evidence="1">The sequence shown here is derived from an EMBL/GenBank/DDBJ whole genome shotgun (WGS) entry which is preliminary data.</text>
</comment>
<name>A0A2N5DLH5_9CAUL</name>
<organism evidence="1 2">
    <name type="scientific">Caulobacter zeae</name>
    <dbReference type="NCBI Taxonomy" id="2055137"/>
    <lineage>
        <taxon>Bacteria</taxon>
        <taxon>Pseudomonadati</taxon>
        <taxon>Pseudomonadota</taxon>
        <taxon>Alphaproteobacteria</taxon>
        <taxon>Caulobacterales</taxon>
        <taxon>Caulobacteraceae</taxon>
        <taxon>Caulobacter</taxon>
    </lineage>
</organism>
<proteinExistence type="predicted"/>
<keyword evidence="2" id="KW-1185">Reference proteome</keyword>